<feature type="compositionally biased region" description="Basic residues" evidence="11">
    <location>
        <begin position="316"/>
        <end position="327"/>
    </location>
</feature>
<feature type="region of interest" description="Disordered" evidence="11">
    <location>
        <begin position="181"/>
        <end position="221"/>
    </location>
</feature>
<accession>A0AAN9VRX1</accession>
<dbReference type="InterPro" id="IPR001111">
    <property type="entry name" value="TGF-b_propeptide"/>
</dbReference>
<organism evidence="14 15">
    <name type="scientific">Gryllus longicercus</name>
    <dbReference type="NCBI Taxonomy" id="2509291"/>
    <lineage>
        <taxon>Eukaryota</taxon>
        <taxon>Metazoa</taxon>
        <taxon>Ecdysozoa</taxon>
        <taxon>Arthropoda</taxon>
        <taxon>Hexapoda</taxon>
        <taxon>Insecta</taxon>
        <taxon>Pterygota</taxon>
        <taxon>Neoptera</taxon>
        <taxon>Polyneoptera</taxon>
        <taxon>Orthoptera</taxon>
        <taxon>Ensifera</taxon>
        <taxon>Gryllidea</taxon>
        <taxon>Grylloidea</taxon>
        <taxon>Gryllidae</taxon>
        <taxon>Gryllinae</taxon>
        <taxon>Gryllus</taxon>
    </lineage>
</organism>
<dbReference type="GO" id="GO:0003824">
    <property type="term" value="F:catalytic activity"/>
    <property type="evidence" value="ECO:0007669"/>
    <property type="project" value="InterPro"/>
</dbReference>
<keyword evidence="7 10" id="KW-0339">Growth factor</keyword>
<dbReference type="InterPro" id="IPR015615">
    <property type="entry name" value="TGF-beta-rel"/>
</dbReference>
<dbReference type="GO" id="GO:0005125">
    <property type="term" value="F:cytokine activity"/>
    <property type="evidence" value="ECO:0007669"/>
    <property type="project" value="TreeGrafter"/>
</dbReference>
<dbReference type="InterPro" id="IPR001839">
    <property type="entry name" value="TGF-b_C"/>
</dbReference>
<keyword evidence="4" id="KW-0964">Secreted</keyword>
<evidence type="ECO:0000313" key="14">
    <source>
        <dbReference type="EMBL" id="KAK7862974.1"/>
    </source>
</evidence>
<dbReference type="PANTHER" id="PTHR11848">
    <property type="entry name" value="TGF-BETA FAMILY"/>
    <property type="match status" value="1"/>
</dbReference>
<dbReference type="PROSITE" id="PS01295">
    <property type="entry name" value="ISPD"/>
    <property type="match status" value="1"/>
</dbReference>
<comment type="caution">
    <text evidence="14">The sequence shown here is derived from an EMBL/GenBank/DDBJ whole genome shotgun (WGS) entry which is preliminary data.</text>
</comment>
<keyword evidence="15" id="KW-1185">Reference proteome</keyword>
<evidence type="ECO:0000259" key="13">
    <source>
        <dbReference type="PROSITE" id="PS51362"/>
    </source>
</evidence>
<dbReference type="PROSITE" id="PS51362">
    <property type="entry name" value="TGF_BETA_2"/>
    <property type="match status" value="1"/>
</dbReference>
<dbReference type="Pfam" id="PF00688">
    <property type="entry name" value="TGFb_propeptide"/>
    <property type="match status" value="1"/>
</dbReference>
<feature type="domain" description="TGF-beta family profile" evidence="13">
    <location>
        <begin position="316"/>
        <end position="434"/>
    </location>
</feature>
<feature type="region of interest" description="Disordered" evidence="11">
    <location>
        <begin position="302"/>
        <end position="330"/>
    </location>
</feature>
<evidence type="ECO:0000256" key="1">
    <source>
        <dbReference type="ARBA" id="ARBA00004613"/>
    </source>
</evidence>
<evidence type="ECO:0000256" key="2">
    <source>
        <dbReference type="ARBA" id="ARBA00006656"/>
    </source>
</evidence>
<dbReference type="SMART" id="SM00204">
    <property type="entry name" value="TGFB"/>
    <property type="match status" value="1"/>
</dbReference>
<dbReference type="FunFam" id="2.10.90.10:FF:000103">
    <property type="entry name" value="Bone morphogenetic protein 16"/>
    <property type="match status" value="1"/>
</dbReference>
<evidence type="ECO:0000256" key="12">
    <source>
        <dbReference type="SAM" id="SignalP"/>
    </source>
</evidence>
<feature type="compositionally biased region" description="Basic residues" evidence="11">
    <location>
        <begin position="201"/>
        <end position="211"/>
    </location>
</feature>
<evidence type="ECO:0000256" key="8">
    <source>
        <dbReference type="ARBA" id="ARBA00023157"/>
    </source>
</evidence>
<evidence type="ECO:0000256" key="3">
    <source>
        <dbReference type="ARBA" id="ARBA00022473"/>
    </source>
</evidence>
<evidence type="ECO:0000313" key="15">
    <source>
        <dbReference type="Proteomes" id="UP001378592"/>
    </source>
</evidence>
<comment type="similarity">
    <text evidence="2 10">Belongs to the TGF-beta family.</text>
</comment>
<name>A0AAN9VRX1_9ORTH</name>
<evidence type="ECO:0000256" key="5">
    <source>
        <dbReference type="ARBA" id="ARBA00022729"/>
    </source>
</evidence>
<dbReference type="PROSITE" id="PS00250">
    <property type="entry name" value="TGF_BETA_1"/>
    <property type="match status" value="1"/>
</dbReference>
<sequence length="434" mass="47075">MLASQLLLPLLVLLLSPPAPAPAPAPALIAAAAAAAAPAAPEVRAAEEGLLALLGLRRRPRPRRRGADPPHVPQAMLDLYHRQRASGRDSAALPLPGRLTRHANTVRSFVHVERDADASAPSEHRFRLSFDVRSIPATEALTAAELRLAVRHHAGDGPGEARRVLVHDVVRPARRDSPPLLRLLDTRLLPPPPAPTPPHAPARRRRQRRRAGAGSGREDEEEVVAEAVLELDVLPAVKRWRETPRGNHGLLVEVTLAEAQAPATEGGAGARVRLRRAAGEAHADWLRVRPLLLAYTDDGRNARARAPPARHGGGGRAKRGSGHRFKPAPRDTCRRRPLYVDFADVGWSDWIVAPQGYDAFYCQGECPFPLPAHMNTTNHAVVQTLVHSLNPSAAPRPCCVPTQLSSISLLFLDDEDKVVLKNYQDMAVIGCGCR</sequence>
<dbReference type="InterPro" id="IPR018294">
    <property type="entry name" value="ISPD_synthase_CS"/>
</dbReference>
<dbReference type="InterPro" id="IPR017948">
    <property type="entry name" value="TGFb_CS"/>
</dbReference>
<gene>
    <name evidence="14" type="ORF">R5R35_002033</name>
</gene>
<dbReference type="Gene3D" id="2.10.90.10">
    <property type="entry name" value="Cystine-knot cytokines"/>
    <property type="match status" value="1"/>
</dbReference>
<feature type="signal peptide" evidence="12">
    <location>
        <begin position="1"/>
        <end position="21"/>
    </location>
</feature>
<dbReference type="GO" id="GO:0051240">
    <property type="term" value="P:positive regulation of multicellular organismal process"/>
    <property type="evidence" value="ECO:0007669"/>
    <property type="project" value="UniProtKB-ARBA"/>
</dbReference>
<protein>
    <recommendedName>
        <fullName evidence="13">TGF-beta family profile domain-containing protein</fullName>
    </recommendedName>
</protein>
<dbReference type="GO" id="GO:0008299">
    <property type="term" value="P:isoprenoid biosynthetic process"/>
    <property type="evidence" value="ECO:0007669"/>
    <property type="project" value="InterPro"/>
</dbReference>
<dbReference type="SUPFAM" id="SSF57501">
    <property type="entry name" value="Cystine-knot cytokines"/>
    <property type="match status" value="1"/>
</dbReference>
<keyword evidence="8" id="KW-1015">Disulfide bond</keyword>
<dbReference type="InterPro" id="IPR029034">
    <property type="entry name" value="Cystine-knot_cytokine"/>
</dbReference>
<keyword evidence="5 12" id="KW-0732">Signal</keyword>
<evidence type="ECO:0000256" key="10">
    <source>
        <dbReference type="RuleBase" id="RU000354"/>
    </source>
</evidence>
<feature type="compositionally biased region" description="Pro residues" evidence="11">
    <location>
        <begin position="189"/>
        <end position="200"/>
    </location>
</feature>
<dbReference type="GO" id="GO:0005615">
    <property type="term" value="C:extracellular space"/>
    <property type="evidence" value="ECO:0007669"/>
    <property type="project" value="TreeGrafter"/>
</dbReference>
<comment type="subcellular location">
    <subcellularLocation>
        <location evidence="1">Secreted</location>
    </subcellularLocation>
</comment>
<proteinExistence type="inferred from homology"/>
<evidence type="ECO:0000256" key="6">
    <source>
        <dbReference type="ARBA" id="ARBA00022782"/>
    </source>
</evidence>
<keyword evidence="6" id="KW-0221">Differentiation</keyword>
<dbReference type="AlphaFoldDB" id="A0AAN9VRX1"/>
<dbReference type="Gene3D" id="2.60.120.970">
    <property type="match status" value="1"/>
</dbReference>
<evidence type="ECO:0000256" key="7">
    <source>
        <dbReference type="ARBA" id="ARBA00023030"/>
    </source>
</evidence>
<evidence type="ECO:0000256" key="9">
    <source>
        <dbReference type="ARBA" id="ARBA00023180"/>
    </source>
</evidence>
<evidence type="ECO:0000256" key="4">
    <source>
        <dbReference type="ARBA" id="ARBA00022525"/>
    </source>
</evidence>
<dbReference type="Proteomes" id="UP001378592">
    <property type="component" value="Unassembled WGS sequence"/>
</dbReference>
<dbReference type="GO" id="GO:0008083">
    <property type="term" value="F:growth factor activity"/>
    <property type="evidence" value="ECO:0007669"/>
    <property type="project" value="UniProtKB-KW"/>
</dbReference>
<dbReference type="PANTHER" id="PTHR11848:SF263">
    <property type="entry name" value="PROTEIN DECAPENTAPLEGIC"/>
    <property type="match status" value="1"/>
</dbReference>
<dbReference type="GO" id="GO:0030154">
    <property type="term" value="P:cell differentiation"/>
    <property type="evidence" value="ECO:0007669"/>
    <property type="project" value="UniProtKB-KW"/>
</dbReference>
<dbReference type="EMBL" id="JAZDUA010000247">
    <property type="protein sequence ID" value="KAK7862974.1"/>
    <property type="molecule type" value="Genomic_DNA"/>
</dbReference>
<dbReference type="GO" id="GO:0051094">
    <property type="term" value="P:positive regulation of developmental process"/>
    <property type="evidence" value="ECO:0007669"/>
    <property type="project" value="UniProtKB-ARBA"/>
</dbReference>
<dbReference type="Pfam" id="PF00019">
    <property type="entry name" value="TGF_beta"/>
    <property type="match status" value="1"/>
</dbReference>
<feature type="chain" id="PRO_5043035320" description="TGF-beta family profile domain-containing protein" evidence="12">
    <location>
        <begin position="22"/>
        <end position="434"/>
    </location>
</feature>
<keyword evidence="3" id="KW-0217">Developmental protein</keyword>
<keyword evidence="9" id="KW-0325">Glycoprotein</keyword>
<evidence type="ECO:0000256" key="11">
    <source>
        <dbReference type="SAM" id="MobiDB-lite"/>
    </source>
</evidence>
<reference evidence="14 15" key="1">
    <citation type="submission" date="2024-03" db="EMBL/GenBank/DDBJ databases">
        <title>The genome assembly and annotation of the cricket Gryllus longicercus Weissman &amp; Gray.</title>
        <authorList>
            <person name="Szrajer S."/>
            <person name="Gray D."/>
            <person name="Ylla G."/>
        </authorList>
    </citation>
    <scope>NUCLEOTIDE SEQUENCE [LARGE SCALE GENOMIC DNA]</scope>
    <source>
        <strain evidence="14">DAG 2021-001</strain>
        <tissue evidence="14">Whole body minus gut</tissue>
    </source>
</reference>